<organism evidence="1">
    <name type="scientific">Octopus bimaculoides</name>
    <name type="common">California two-spotted octopus</name>
    <dbReference type="NCBI Taxonomy" id="37653"/>
    <lineage>
        <taxon>Eukaryota</taxon>
        <taxon>Metazoa</taxon>
        <taxon>Spiralia</taxon>
        <taxon>Lophotrochozoa</taxon>
        <taxon>Mollusca</taxon>
        <taxon>Cephalopoda</taxon>
        <taxon>Coleoidea</taxon>
        <taxon>Octopodiformes</taxon>
        <taxon>Octopoda</taxon>
        <taxon>Incirrata</taxon>
        <taxon>Octopodidae</taxon>
        <taxon>Octopus</taxon>
    </lineage>
</organism>
<proteinExistence type="predicted"/>
<reference evidence="1" key="1">
    <citation type="submission" date="2015-07" db="EMBL/GenBank/DDBJ databases">
        <title>MeaNS - Measles Nucleotide Surveillance Program.</title>
        <authorList>
            <person name="Tran T."/>
            <person name="Druce J."/>
        </authorList>
    </citation>
    <scope>NUCLEOTIDE SEQUENCE</scope>
    <source>
        <strain evidence="1">UCB-OBI-ISO-001</strain>
        <tissue evidence="1">Gonad</tissue>
    </source>
</reference>
<name>A0A0L8FN65_OCTBM</name>
<gene>
    <name evidence="1" type="ORF">OCBIM_22013524mg</name>
</gene>
<dbReference type="AlphaFoldDB" id="A0A0L8FN65"/>
<dbReference type="EMBL" id="KQ428545">
    <property type="protein sequence ID" value="KOF66093.1"/>
    <property type="molecule type" value="Genomic_DNA"/>
</dbReference>
<accession>A0A0L8FN65</accession>
<sequence>MKKTTLNRNSNLLPLGCIQFSNFKHINTLYDHVISIGRRYATVEVRFTTEEEAIKHSTEAIRTAEWVLLPSYCGKRVAKVRVSKVPSELKL</sequence>
<protein>
    <submittedName>
        <fullName evidence="1">Uncharacterized protein</fullName>
    </submittedName>
</protein>
<evidence type="ECO:0000313" key="1">
    <source>
        <dbReference type="EMBL" id="KOF66093.1"/>
    </source>
</evidence>